<dbReference type="InterPro" id="IPR001965">
    <property type="entry name" value="Znf_PHD"/>
</dbReference>
<organism evidence="11 12">
    <name type="scientific">Teratosphaeria destructans</name>
    <dbReference type="NCBI Taxonomy" id="418781"/>
    <lineage>
        <taxon>Eukaryota</taxon>
        <taxon>Fungi</taxon>
        <taxon>Dikarya</taxon>
        <taxon>Ascomycota</taxon>
        <taxon>Pezizomycotina</taxon>
        <taxon>Dothideomycetes</taxon>
        <taxon>Dothideomycetidae</taxon>
        <taxon>Mycosphaerellales</taxon>
        <taxon>Teratosphaeriaceae</taxon>
        <taxon>Teratosphaeria</taxon>
    </lineage>
</organism>
<dbReference type="Gene3D" id="3.30.40.10">
    <property type="entry name" value="Zinc/RING finger domain, C3HC4 (zinc finger)"/>
    <property type="match status" value="1"/>
</dbReference>
<feature type="binding site" evidence="7">
    <location>
        <position position="373"/>
    </location>
    <ligand>
        <name>Zn(2+)</name>
        <dbReference type="ChEBI" id="CHEBI:29105"/>
        <label>1</label>
    </ligand>
</feature>
<evidence type="ECO:0000256" key="8">
    <source>
        <dbReference type="PROSITE-ProRule" id="PRU00146"/>
    </source>
</evidence>
<evidence type="ECO:0000256" key="6">
    <source>
        <dbReference type="ARBA" id="ARBA00023242"/>
    </source>
</evidence>
<feature type="region of interest" description="Disordered" evidence="9">
    <location>
        <begin position="273"/>
        <end position="345"/>
    </location>
</feature>
<feature type="domain" description="PHD-type" evidence="10">
    <location>
        <begin position="345"/>
        <end position="397"/>
    </location>
</feature>
<reference evidence="11 12" key="2">
    <citation type="journal article" date="2021" name="Curr. Genet.">
        <title>Genetic response to nitrogen starvation in the aggressive Eucalyptus foliar pathogen Teratosphaeria destructans.</title>
        <authorList>
            <person name="Havenga M."/>
            <person name="Wingfield B.D."/>
            <person name="Wingfield M.J."/>
            <person name="Dreyer L.L."/>
            <person name="Roets F."/>
            <person name="Aylward J."/>
        </authorList>
    </citation>
    <scope>NUCLEOTIDE SEQUENCE [LARGE SCALE GENOMIC DNA]</scope>
    <source>
        <strain evidence="11">CMW44962</strain>
    </source>
</reference>
<dbReference type="PROSITE" id="PS01359">
    <property type="entry name" value="ZF_PHD_1"/>
    <property type="match status" value="1"/>
</dbReference>
<keyword evidence="12" id="KW-1185">Reference proteome</keyword>
<feature type="region of interest" description="Disordered" evidence="9">
    <location>
        <begin position="69"/>
        <end position="96"/>
    </location>
</feature>
<dbReference type="PROSITE" id="PS50016">
    <property type="entry name" value="ZF_PHD_2"/>
    <property type="match status" value="1"/>
</dbReference>
<feature type="binding site" evidence="7">
    <location>
        <position position="391"/>
    </location>
    <ligand>
        <name>Zn(2+)</name>
        <dbReference type="ChEBI" id="CHEBI:29105"/>
        <label>2</label>
    </ligand>
</feature>
<protein>
    <submittedName>
        <fullName evidence="11">PHD zinc finger protein</fullName>
    </submittedName>
</protein>
<dbReference type="InterPro" id="IPR011011">
    <property type="entry name" value="Znf_FYVE_PHD"/>
</dbReference>
<sequence length="398" mass="43463">MPSERVKSAQDVDYRVLDFFRDDEDSCALTAQVNNVRFHIIADSGKIRKGTTGQTYRKLLDAVKGAEVDEAADGTDSGVDVSNGGDGKELDKGSDPEEQLHRWMLAPLTSQLEELAPAKEAKEMTLKHWYDGPVHFFDLESQDDEPVATELEPTEELQRRIRALVPDMAIPKYIQRLDVPRIPASDLTVLSGHDDPPPHHPARVRAPDGTTSFLKLAGGPQGAQATKRELRMLHQVATKGLHDRIRCPRLEALVLYDGALWIIDFGGSYTPGWVDPEVKETEEGDDQGVRKIGDALQDPGAEVGDPETSRGGGGRSGVGDSTGKRKAEDEGGRGRKQRKGGVARGKGCCWCGRPGSGRMVRCDGGQCAREWFHFECVGLKAAPGAEEEWLCGECRDAV</sequence>
<feature type="binding site" evidence="7">
    <location>
        <position position="394"/>
    </location>
    <ligand>
        <name>Zn(2+)</name>
        <dbReference type="ChEBI" id="CHEBI:29105"/>
        <label>2</label>
    </ligand>
</feature>
<feature type="region of interest" description="Disordered" evidence="9">
    <location>
        <begin position="192"/>
        <end position="221"/>
    </location>
</feature>
<dbReference type="GO" id="GO:0008270">
    <property type="term" value="F:zinc ion binding"/>
    <property type="evidence" value="ECO:0007669"/>
    <property type="project" value="UniProtKB-KW"/>
</dbReference>
<feature type="compositionally biased region" description="Basic and acidic residues" evidence="9">
    <location>
        <begin position="86"/>
        <end position="96"/>
    </location>
</feature>
<feature type="binding site" evidence="7">
    <location>
        <position position="367"/>
    </location>
    <ligand>
        <name>Zn(2+)</name>
        <dbReference type="ChEBI" id="CHEBI:29105"/>
        <label>2</label>
    </ligand>
</feature>
<feature type="compositionally biased region" description="Basic and acidic residues" evidence="9">
    <location>
        <begin position="276"/>
        <end position="293"/>
    </location>
</feature>
<dbReference type="Proteomes" id="UP001138500">
    <property type="component" value="Unassembled WGS sequence"/>
</dbReference>
<evidence type="ECO:0000256" key="7">
    <source>
        <dbReference type="PIRSR" id="PIRSR628651-51"/>
    </source>
</evidence>
<keyword evidence="5 7" id="KW-0862">Zinc</keyword>
<keyword evidence="3 7" id="KW-0479">Metal-binding</keyword>
<gene>
    <name evidence="11" type="ORF">Tdes44962_MAKER09555</name>
</gene>
<dbReference type="InterPro" id="IPR019786">
    <property type="entry name" value="Zinc_finger_PHD-type_CS"/>
</dbReference>
<comment type="caution">
    <text evidence="11">The sequence shown here is derived from an EMBL/GenBank/DDBJ whole genome shotgun (WGS) entry which is preliminary data.</text>
</comment>
<name>A0A9W7W2K3_9PEZI</name>
<evidence type="ECO:0000313" key="11">
    <source>
        <dbReference type="EMBL" id="KAH9827963.1"/>
    </source>
</evidence>
<evidence type="ECO:0000256" key="3">
    <source>
        <dbReference type="ARBA" id="ARBA00022723"/>
    </source>
</evidence>
<evidence type="ECO:0000259" key="10">
    <source>
        <dbReference type="PROSITE" id="PS50016"/>
    </source>
</evidence>
<feature type="binding site" evidence="7">
    <location>
        <position position="349"/>
    </location>
    <ligand>
        <name>Zn(2+)</name>
        <dbReference type="ChEBI" id="CHEBI:29105"/>
        <label>1</label>
    </ligand>
</feature>
<dbReference type="PANTHER" id="PTHR10333">
    <property type="entry name" value="INHIBITOR OF GROWTH PROTEIN"/>
    <property type="match status" value="1"/>
</dbReference>
<evidence type="ECO:0000313" key="12">
    <source>
        <dbReference type="Proteomes" id="UP001138500"/>
    </source>
</evidence>
<feature type="compositionally biased region" description="Low complexity" evidence="9">
    <location>
        <begin position="74"/>
        <end position="83"/>
    </location>
</feature>
<dbReference type="SUPFAM" id="SSF57903">
    <property type="entry name" value="FYVE/PHD zinc finger"/>
    <property type="match status" value="1"/>
</dbReference>
<feature type="binding site" evidence="7">
    <location>
        <position position="362"/>
    </location>
    <ligand>
        <name>Zn(2+)</name>
        <dbReference type="ChEBI" id="CHEBI:29105"/>
        <label>2</label>
    </ligand>
</feature>
<evidence type="ECO:0000256" key="4">
    <source>
        <dbReference type="ARBA" id="ARBA00022771"/>
    </source>
</evidence>
<dbReference type="CDD" id="cd15505">
    <property type="entry name" value="PHD_ING"/>
    <property type="match status" value="1"/>
</dbReference>
<feature type="compositionally biased region" description="Basic and acidic residues" evidence="9">
    <location>
        <begin position="322"/>
        <end position="333"/>
    </location>
</feature>
<keyword evidence="6" id="KW-0539">Nucleus</keyword>
<proteinExistence type="inferred from homology"/>
<dbReference type="GO" id="GO:0000785">
    <property type="term" value="C:chromatin"/>
    <property type="evidence" value="ECO:0007669"/>
    <property type="project" value="UniProtKB-ARBA"/>
</dbReference>
<dbReference type="GO" id="GO:0005634">
    <property type="term" value="C:nucleus"/>
    <property type="evidence" value="ECO:0007669"/>
    <property type="project" value="UniProtKB-SubCell"/>
</dbReference>
<accession>A0A9W7W2K3</accession>
<evidence type="ECO:0000256" key="1">
    <source>
        <dbReference type="ARBA" id="ARBA00004123"/>
    </source>
</evidence>
<dbReference type="InterPro" id="IPR013083">
    <property type="entry name" value="Znf_RING/FYVE/PHD"/>
</dbReference>
<evidence type="ECO:0000256" key="9">
    <source>
        <dbReference type="SAM" id="MobiDB-lite"/>
    </source>
</evidence>
<dbReference type="EMBL" id="RIBY02001844">
    <property type="protein sequence ID" value="KAH9827963.1"/>
    <property type="molecule type" value="Genomic_DNA"/>
</dbReference>
<feature type="binding site" evidence="7">
    <location>
        <position position="376"/>
    </location>
    <ligand>
        <name>Zn(2+)</name>
        <dbReference type="ChEBI" id="CHEBI:29105"/>
        <label>1</label>
    </ligand>
</feature>
<evidence type="ECO:0000256" key="5">
    <source>
        <dbReference type="ARBA" id="ARBA00022833"/>
    </source>
</evidence>
<comment type="similarity">
    <text evidence="2">Belongs to the ING family.</text>
</comment>
<dbReference type="InterPro" id="IPR019787">
    <property type="entry name" value="Znf_PHD-finger"/>
</dbReference>
<dbReference type="SMART" id="SM00249">
    <property type="entry name" value="PHD"/>
    <property type="match status" value="1"/>
</dbReference>
<dbReference type="InterPro" id="IPR028651">
    <property type="entry name" value="ING_fam"/>
</dbReference>
<feature type="binding site" evidence="7">
    <location>
        <position position="351"/>
    </location>
    <ligand>
        <name>Zn(2+)</name>
        <dbReference type="ChEBI" id="CHEBI:29105"/>
        <label>1</label>
    </ligand>
</feature>
<reference evidence="11 12" key="1">
    <citation type="journal article" date="2018" name="IMA Fungus">
        <title>IMA Genome-F 10: Nine draft genome sequences of Claviceps purpurea s.lat., including C. arundinis, C. humidiphila, and C. cf. spartinae, pseudomolecules for the pitch canker pathogen Fusarium circinatum, draft genome of Davidsoniella eucalypti, Grosmannia galeiformis, Quambalaria eucalypti, and Teratosphaeria destructans.</title>
        <authorList>
            <person name="Wingfield B.D."/>
            <person name="Liu M."/>
            <person name="Nguyen H.D."/>
            <person name="Lane F.A."/>
            <person name="Morgan S.W."/>
            <person name="De Vos L."/>
            <person name="Wilken P.M."/>
            <person name="Duong T.A."/>
            <person name="Aylward J."/>
            <person name="Coetzee M.P."/>
            <person name="Dadej K."/>
            <person name="De Beer Z.W."/>
            <person name="Findlay W."/>
            <person name="Havenga M."/>
            <person name="Kolarik M."/>
            <person name="Menzies J.G."/>
            <person name="Naidoo K."/>
            <person name="Pochopski O."/>
            <person name="Shoukouhi P."/>
            <person name="Santana Q.C."/>
            <person name="Seifert K.A."/>
            <person name="Soal N."/>
            <person name="Steenkamp E.T."/>
            <person name="Tatham C.T."/>
            <person name="van der Nest M.A."/>
            <person name="Wingfield M.J."/>
        </authorList>
    </citation>
    <scope>NUCLEOTIDE SEQUENCE [LARGE SCALE GENOMIC DNA]</scope>
    <source>
        <strain evidence="11">CMW44962</strain>
    </source>
</reference>
<dbReference type="AlphaFoldDB" id="A0A9W7W2K3"/>
<evidence type="ECO:0000256" key="2">
    <source>
        <dbReference type="ARBA" id="ARBA00010210"/>
    </source>
</evidence>
<dbReference type="OrthoDB" id="4062651at2759"/>
<comment type="subcellular location">
    <subcellularLocation>
        <location evidence="1">Nucleus</location>
    </subcellularLocation>
</comment>
<keyword evidence="4 8" id="KW-0863">Zinc-finger</keyword>